<proteinExistence type="predicted"/>
<dbReference type="Proteomes" id="UP000565286">
    <property type="component" value="Unassembled WGS sequence"/>
</dbReference>
<dbReference type="AlphaFoldDB" id="A0A7W6C5T6"/>
<dbReference type="EMBL" id="JACIDV010000001">
    <property type="protein sequence ID" value="MBB3944458.1"/>
    <property type="molecule type" value="Genomic_DNA"/>
</dbReference>
<evidence type="ECO:0000313" key="2">
    <source>
        <dbReference type="Proteomes" id="UP000565286"/>
    </source>
</evidence>
<sequence length="42" mass="4780">MQVGGFSSTSVGNMCRPIERIVQKKIAMKIIPRWMMHVTSMV</sequence>
<comment type="caution">
    <text evidence="1">The sequence shown here is derived from an EMBL/GenBank/DDBJ whole genome shotgun (WGS) entry which is preliminary data.</text>
</comment>
<gene>
    <name evidence="1" type="ORF">GGQ73_000381</name>
</gene>
<evidence type="ECO:0000313" key="1">
    <source>
        <dbReference type="EMBL" id="MBB3944458.1"/>
    </source>
</evidence>
<keyword evidence="2" id="KW-1185">Reference proteome</keyword>
<accession>A0A7W6C5T6</accession>
<protein>
    <submittedName>
        <fullName evidence="1">Uncharacterized protein</fullName>
    </submittedName>
</protein>
<reference evidence="1 2" key="1">
    <citation type="submission" date="2020-08" db="EMBL/GenBank/DDBJ databases">
        <title>Genomic Encyclopedia of Type Strains, Phase IV (KMG-IV): sequencing the most valuable type-strain genomes for metagenomic binning, comparative biology and taxonomic classification.</title>
        <authorList>
            <person name="Goeker M."/>
        </authorList>
    </citation>
    <scope>NUCLEOTIDE SEQUENCE [LARGE SCALE GENOMIC DNA]</scope>
    <source>
        <strain evidence="1 2">DSM 26438</strain>
    </source>
</reference>
<name>A0A7W6C5T6_9HYPH</name>
<organism evidence="1 2">
    <name type="scientific">Rhizobium skierniewicense</name>
    <dbReference type="NCBI Taxonomy" id="984260"/>
    <lineage>
        <taxon>Bacteria</taxon>
        <taxon>Pseudomonadati</taxon>
        <taxon>Pseudomonadota</taxon>
        <taxon>Alphaproteobacteria</taxon>
        <taxon>Hyphomicrobiales</taxon>
        <taxon>Rhizobiaceae</taxon>
        <taxon>Rhizobium/Agrobacterium group</taxon>
        <taxon>Rhizobium</taxon>
    </lineage>
</organism>